<proteinExistence type="predicted"/>
<evidence type="ECO:0000313" key="2">
    <source>
        <dbReference type="EMBL" id="KAJ8909811.1"/>
    </source>
</evidence>
<accession>A0AAV8V6Q4</accession>
<feature type="domain" description="Rad21/Rec8-like protein C-terminal eukaryotic" evidence="1">
    <location>
        <begin position="36"/>
        <end position="88"/>
    </location>
</feature>
<gene>
    <name evidence="2" type="ORF">NQ315_015304</name>
</gene>
<comment type="caution">
    <text evidence="2">The sequence shown here is derived from an EMBL/GenBank/DDBJ whole genome shotgun (WGS) entry which is preliminary data.</text>
</comment>
<reference evidence="2 3" key="1">
    <citation type="journal article" date="2023" name="Insect Mol. Biol.">
        <title>Genome sequencing provides insights into the evolution of gene families encoding plant cell wall-degrading enzymes in longhorned beetles.</title>
        <authorList>
            <person name="Shin N.R."/>
            <person name="Okamura Y."/>
            <person name="Kirsch R."/>
            <person name="Pauchet Y."/>
        </authorList>
    </citation>
    <scope>NUCLEOTIDE SEQUENCE [LARGE SCALE GENOMIC DNA]</scope>
    <source>
        <strain evidence="2">EAD_L_NR</strain>
    </source>
</reference>
<keyword evidence="3" id="KW-1185">Reference proteome</keyword>
<feature type="non-terminal residue" evidence="2">
    <location>
        <position position="1"/>
    </location>
</feature>
<dbReference type="Gene3D" id="1.10.10.580">
    <property type="entry name" value="Structural maintenance of chromosome 1. Chain E"/>
    <property type="match status" value="1"/>
</dbReference>
<organism evidence="2 3">
    <name type="scientific">Exocentrus adspersus</name>
    <dbReference type="NCBI Taxonomy" id="1586481"/>
    <lineage>
        <taxon>Eukaryota</taxon>
        <taxon>Metazoa</taxon>
        <taxon>Ecdysozoa</taxon>
        <taxon>Arthropoda</taxon>
        <taxon>Hexapoda</taxon>
        <taxon>Insecta</taxon>
        <taxon>Pterygota</taxon>
        <taxon>Neoptera</taxon>
        <taxon>Endopterygota</taxon>
        <taxon>Coleoptera</taxon>
        <taxon>Polyphaga</taxon>
        <taxon>Cucujiformia</taxon>
        <taxon>Chrysomeloidea</taxon>
        <taxon>Cerambycidae</taxon>
        <taxon>Lamiinae</taxon>
        <taxon>Acanthocinini</taxon>
        <taxon>Exocentrus</taxon>
    </lineage>
</organism>
<dbReference type="Pfam" id="PF04824">
    <property type="entry name" value="Rad21_Rec8"/>
    <property type="match status" value="1"/>
</dbReference>
<dbReference type="InterPro" id="IPR036390">
    <property type="entry name" value="WH_DNA-bd_sf"/>
</dbReference>
<dbReference type="InterPro" id="IPR006909">
    <property type="entry name" value="Rad21/Rec8_C_eu"/>
</dbReference>
<evidence type="ECO:0000313" key="3">
    <source>
        <dbReference type="Proteomes" id="UP001159042"/>
    </source>
</evidence>
<dbReference type="InterPro" id="IPR023093">
    <property type="entry name" value="ScpA-like_C"/>
</dbReference>
<sequence>VEEQQVDETDEQFEERVLNKRAYQMFTVVRQKLQQQDQLTLSEMCHRNNKKQAAQKFYSLLVLKKFQVLELTQEGAYEEIYVTKGLKFDNPVL</sequence>
<dbReference type="SUPFAM" id="SSF46785">
    <property type="entry name" value="Winged helix' DNA-binding domain"/>
    <property type="match status" value="1"/>
</dbReference>
<protein>
    <recommendedName>
        <fullName evidence="1">Rad21/Rec8-like protein C-terminal eukaryotic domain-containing protein</fullName>
    </recommendedName>
</protein>
<dbReference type="FunFam" id="1.10.10.580:FF:000006">
    <property type="entry name" value="Cohesin subunit rad21, putative"/>
    <property type="match status" value="1"/>
</dbReference>
<dbReference type="EMBL" id="JANEYG010000405">
    <property type="protein sequence ID" value="KAJ8909811.1"/>
    <property type="molecule type" value="Genomic_DNA"/>
</dbReference>
<evidence type="ECO:0000259" key="1">
    <source>
        <dbReference type="Pfam" id="PF04824"/>
    </source>
</evidence>
<dbReference type="Proteomes" id="UP001159042">
    <property type="component" value="Unassembled WGS sequence"/>
</dbReference>
<dbReference type="AlphaFoldDB" id="A0AAV8V6Q4"/>
<name>A0AAV8V6Q4_9CUCU</name>